<accession>A0ABW8YTI3</accession>
<dbReference type="SUPFAM" id="SSF47413">
    <property type="entry name" value="lambda repressor-like DNA-binding domains"/>
    <property type="match status" value="1"/>
</dbReference>
<sequence>MKNYIGLNIKYLCENNFLSQDEFGAKFGLKKSVVGTYVRGISNPKIEVIQKICTEYNLSIDEFINHDLYLKNKGYTAGKTASDDIKTLAEPDTFSYEVEKDALRKTIEAQQQTIEAMKLTIDTLMKK</sequence>
<evidence type="ECO:0000259" key="2">
    <source>
        <dbReference type="PROSITE" id="PS50943"/>
    </source>
</evidence>
<keyword evidence="1" id="KW-0175">Coiled coil</keyword>
<comment type="caution">
    <text evidence="3">The sequence shown here is derived from an EMBL/GenBank/DDBJ whole genome shotgun (WGS) entry which is preliminary data.</text>
</comment>
<keyword evidence="4" id="KW-1185">Reference proteome</keyword>
<protein>
    <submittedName>
        <fullName evidence="3">Helix-turn-helix transcriptional regulator</fullName>
    </submittedName>
</protein>
<dbReference type="CDD" id="cd00093">
    <property type="entry name" value="HTH_XRE"/>
    <property type="match status" value="1"/>
</dbReference>
<gene>
    <name evidence="3" type="ORF">ABS766_02585</name>
</gene>
<evidence type="ECO:0000256" key="1">
    <source>
        <dbReference type="SAM" id="Coils"/>
    </source>
</evidence>
<dbReference type="Gene3D" id="1.10.260.40">
    <property type="entry name" value="lambda repressor-like DNA-binding domains"/>
    <property type="match status" value="1"/>
</dbReference>
<reference evidence="3 4" key="1">
    <citation type="submission" date="2024-06" db="EMBL/GenBank/DDBJ databases">
        <authorList>
            <person name="Kaempfer P."/>
            <person name="Viver T."/>
        </authorList>
    </citation>
    <scope>NUCLEOTIDE SEQUENCE [LARGE SCALE GENOMIC DNA]</scope>
    <source>
        <strain evidence="3 4">ST-119</strain>
    </source>
</reference>
<evidence type="ECO:0000313" key="4">
    <source>
        <dbReference type="Proteomes" id="UP001629156"/>
    </source>
</evidence>
<organism evidence="3 4">
    <name type="scientific">Flavobacterium rhizosphaerae</name>
    <dbReference type="NCBI Taxonomy" id="3163298"/>
    <lineage>
        <taxon>Bacteria</taxon>
        <taxon>Pseudomonadati</taxon>
        <taxon>Bacteroidota</taxon>
        <taxon>Flavobacteriia</taxon>
        <taxon>Flavobacteriales</taxon>
        <taxon>Flavobacteriaceae</taxon>
        <taxon>Flavobacterium</taxon>
    </lineage>
</organism>
<proteinExistence type="predicted"/>
<dbReference type="InterPro" id="IPR010982">
    <property type="entry name" value="Lambda_DNA-bd_dom_sf"/>
</dbReference>
<dbReference type="Pfam" id="PF01381">
    <property type="entry name" value="HTH_3"/>
    <property type="match status" value="1"/>
</dbReference>
<dbReference type="Proteomes" id="UP001629156">
    <property type="component" value="Unassembled WGS sequence"/>
</dbReference>
<dbReference type="InterPro" id="IPR001387">
    <property type="entry name" value="Cro/C1-type_HTH"/>
</dbReference>
<name>A0ABW8YTI3_9FLAO</name>
<dbReference type="RefSeq" id="WP_408083542.1">
    <property type="nucleotide sequence ID" value="NZ_JBELPZ010000002.1"/>
</dbReference>
<dbReference type="SMART" id="SM00530">
    <property type="entry name" value="HTH_XRE"/>
    <property type="match status" value="1"/>
</dbReference>
<dbReference type="EMBL" id="JBELPZ010000002">
    <property type="protein sequence ID" value="MFL9843297.1"/>
    <property type="molecule type" value="Genomic_DNA"/>
</dbReference>
<evidence type="ECO:0000313" key="3">
    <source>
        <dbReference type="EMBL" id="MFL9843297.1"/>
    </source>
</evidence>
<dbReference type="PROSITE" id="PS50943">
    <property type="entry name" value="HTH_CROC1"/>
    <property type="match status" value="1"/>
</dbReference>
<feature type="domain" description="HTH cro/C1-type" evidence="2">
    <location>
        <begin position="9"/>
        <end position="63"/>
    </location>
</feature>
<feature type="coiled-coil region" evidence="1">
    <location>
        <begin position="100"/>
        <end position="127"/>
    </location>
</feature>